<dbReference type="AlphaFoldDB" id="A0A1I7WZB9"/>
<sequence>MVSNAVYNSGMGFSLAYASVTNTYAFEYLKYSVLPWFPFHNVSNIYLNKT</sequence>
<protein>
    <submittedName>
        <fullName evidence="2">Uncharacterized protein</fullName>
    </submittedName>
</protein>
<proteinExistence type="predicted"/>
<accession>A0A1I7WZB9</accession>
<dbReference type="WBParaSite" id="Hba_10525">
    <property type="protein sequence ID" value="Hba_10525"/>
    <property type="gene ID" value="Hba_10525"/>
</dbReference>
<organism evidence="1 2">
    <name type="scientific">Heterorhabditis bacteriophora</name>
    <name type="common">Entomopathogenic nematode worm</name>
    <dbReference type="NCBI Taxonomy" id="37862"/>
    <lineage>
        <taxon>Eukaryota</taxon>
        <taxon>Metazoa</taxon>
        <taxon>Ecdysozoa</taxon>
        <taxon>Nematoda</taxon>
        <taxon>Chromadorea</taxon>
        <taxon>Rhabditida</taxon>
        <taxon>Rhabditina</taxon>
        <taxon>Rhabditomorpha</taxon>
        <taxon>Strongyloidea</taxon>
        <taxon>Heterorhabditidae</taxon>
        <taxon>Heterorhabditis</taxon>
    </lineage>
</organism>
<reference evidence="2" key="1">
    <citation type="submission" date="2016-11" db="UniProtKB">
        <authorList>
            <consortium name="WormBaseParasite"/>
        </authorList>
    </citation>
    <scope>IDENTIFICATION</scope>
</reference>
<dbReference type="Proteomes" id="UP000095283">
    <property type="component" value="Unplaced"/>
</dbReference>
<evidence type="ECO:0000313" key="1">
    <source>
        <dbReference type="Proteomes" id="UP000095283"/>
    </source>
</evidence>
<keyword evidence="1" id="KW-1185">Reference proteome</keyword>
<evidence type="ECO:0000313" key="2">
    <source>
        <dbReference type="WBParaSite" id="Hba_10525"/>
    </source>
</evidence>
<name>A0A1I7WZB9_HETBA</name>